<feature type="domain" description="MHYT" evidence="3">
    <location>
        <begin position="493"/>
        <end position="539"/>
    </location>
</feature>
<dbReference type="Proteomes" id="UP001164286">
    <property type="component" value="Unassembled WGS sequence"/>
</dbReference>
<sequence length="1295" mass="140777">MATTTDVPWDWVILEQRFSPGFIVLSYLIAFVGSLCTLELLIRRTSNSGWRNQLLLLSAGICFGSVSTFSMHFIFNQALTLHSPDIQNNQPLALIYGPGYTVLSLVASCAAMTIAFFVMGTDLGNWCCVFGGRRKDKENQRQADEYKKWKMEHIKKAEMLSKSSKGMGALVSAASKVAKWSLVEDPNKGDTSPKAGWLSPLGGKGKMIEEEKDWEEGQMAVPKTAEDEVIAKDQKLREIDFRFGRDAARMEIAKRQSTESRPPLLGRKSTERSIRHIASTASLPTVPPTAAYPPRRGSVPAHLISPSVDFGASTEVFTPGYNFPPRVDSSTADLLRESAPDSPNDSEASWARRGSMEIPPHVPFDFGRRSSLPTSTSTPNRSAAFPGSLTRIQSLPEADQDHTGQTPPLGKLSPTFSMNKVPTPLLEDGLKRMDSAPDVKFAPEAEEARTDREERAKRWQNNSWTIKIQKFLGMDVVTKEEVFKIVLTGTIAGFGVAAMHYIGQLSIVGMPWIQYDPAFVVGSVIIAAGAVVVALYLMFIMLRPKLKHGIFYKICTAIILAIAVCCMHFCGMMGTTYAWPIDTPITKHDLLAGTNGAIVGIVAALAFTACLACGVFFVFEWIQARRERQRRRRVVVASIMLDDQDRILVNSTDGLPPMCDIASLSGAGEAARTSRRSTPSLSSGASTILGMDLTPGHEAFVNALRLSWFWRNPQYSALNPFTKDREANSGNATNGTTGTVPSVNASIQEIRRGSLATVNSSVIGGTARTSKISVNRFLERFVYSAGQLAVRLTGQEDGIQRLGVLYDQILTTGWVKLSNSSDTVSKGQLIILVRRVTAQQERADLLTRHYIFAEASAVAVALQRTLSVPLEHMNPLLQDVQRFCDATTRVALQPGTLYAGIAIVQATPFDGLRILLEEKNRSQLPMRELCTFTSATMSRLSHTTGGTEELGGSVEDIGEALTWLEGMNLLSVIGRNVAMAGTSPRDAIGGPIVAQLLKHIERAVVPMLDGMLSQDDMAHVIPRLALHPVLVPLTPHRPRPNPLISSNSYIPPYMIVLYANYDAAVNTFTDKWLPFNLFRAQNSCVMAPYVGGELSIARSATTNSAGEGGEGFNPARRPSKVQFEVPSNATAPAPGFQPQQYLPPLPSPLGHPSYSGTSTDLESGIVEPAPSWSGFSFPARGTAPVVPSTPDPEPSAPVPMLHNVPSHRLRENNGPRRSSLAKPRDFAYPPSTPAYNNPLQNDMVTPVAGGGGRSPSTGNSDKYSPQGTAVAAPGVGEWDPEWLLVLLRNKLRAEA</sequence>
<feature type="region of interest" description="Disordered" evidence="1">
    <location>
        <begin position="1183"/>
        <end position="1274"/>
    </location>
</feature>
<keyword evidence="5" id="KW-1185">Reference proteome</keyword>
<reference evidence="4" key="1">
    <citation type="journal article" date="2022" name="G3 (Bethesda)">
        <title>High quality genome of the basidiomycete yeast Dioszegia hungarica PDD-24b-2 isolated from cloud water.</title>
        <authorList>
            <person name="Jarrige D."/>
            <person name="Haridas S."/>
            <person name="Bleykasten-Grosshans C."/>
            <person name="Joly M."/>
            <person name="Nadalig T."/>
            <person name="Sancelme M."/>
            <person name="Vuilleumier S."/>
            <person name="Grigoriev I.V."/>
            <person name="Amato P."/>
            <person name="Bringel F."/>
        </authorList>
    </citation>
    <scope>NUCLEOTIDE SEQUENCE</scope>
    <source>
        <strain evidence="4">PDD-24b-2</strain>
    </source>
</reference>
<feature type="region of interest" description="Disordered" evidence="1">
    <location>
        <begin position="335"/>
        <end position="418"/>
    </location>
</feature>
<evidence type="ECO:0000256" key="2">
    <source>
        <dbReference type="SAM" id="Phobius"/>
    </source>
</evidence>
<organism evidence="4 5">
    <name type="scientific">Dioszegia hungarica</name>
    <dbReference type="NCBI Taxonomy" id="4972"/>
    <lineage>
        <taxon>Eukaryota</taxon>
        <taxon>Fungi</taxon>
        <taxon>Dikarya</taxon>
        <taxon>Basidiomycota</taxon>
        <taxon>Agaricomycotina</taxon>
        <taxon>Tremellomycetes</taxon>
        <taxon>Tremellales</taxon>
        <taxon>Bulleribasidiaceae</taxon>
        <taxon>Dioszegia</taxon>
    </lineage>
</organism>
<keyword evidence="2" id="KW-0472">Membrane</keyword>
<dbReference type="Pfam" id="PF03707">
    <property type="entry name" value="MHYT"/>
    <property type="match status" value="1"/>
</dbReference>
<feature type="transmembrane region" description="Helical" evidence="2">
    <location>
        <begin position="482"/>
        <end position="503"/>
    </location>
</feature>
<name>A0AA38H079_9TREE</name>
<feature type="transmembrane region" description="Helical" evidence="2">
    <location>
        <begin position="597"/>
        <end position="622"/>
    </location>
</feature>
<dbReference type="EMBL" id="JAKWFO010000014">
    <property type="protein sequence ID" value="KAI9632342.1"/>
    <property type="molecule type" value="Genomic_DNA"/>
</dbReference>
<evidence type="ECO:0000259" key="3">
    <source>
        <dbReference type="Pfam" id="PF03707"/>
    </source>
</evidence>
<gene>
    <name evidence="4" type="ORF">MKK02DRAFT_20159</name>
</gene>
<dbReference type="GeneID" id="77725408"/>
<feature type="compositionally biased region" description="Polar residues" evidence="1">
    <location>
        <begin position="1233"/>
        <end position="1243"/>
    </location>
</feature>
<keyword evidence="2" id="KW-1133">Transmembrane helix</keyword>
<dbReference type="PANTHER" id="PTHR35152">
    <property type="entry name" value="DOMAIN SIGNALLING PROTEIN, PUTATIVE (AFU_ORTHOLOGUE AFUA_5G11310)-RELATED"/>
    <property type="match status" value="1"/>
</dbReference>
<feature type="compositionally biased region" description="Polar residues" evidence="1">
    <location>
        <begin position="1254"/>
        <end position="1267"/>
    </location>
</feature>
<feature type="region of interest" description="Disordered" evidence="1">
    <location>
        <begin position="252"/>
        <end position="271"/>
    </location>
</feature>
<feature type="compositionally biased region" description="Low complexity" evidence="1">
    <location>
        <begin position="369"/>
        <end position="382"/>
    </location>
</feature>
<keyword evidence="2" id="KW-0812">Transmembrane</keyword>
<feature type="transmembrane region" description="Helical" evidence="2">
    <location>
        <begin position="554"/>
        <end position="577"/>
    </location>
</feature>
<evidence type="ECO:0000313" key="5">
    <source>
        <dbReference type="Proteomes" id="UP001164286"/>
    </source>
</evidence>
<proteinExistence type="predicted"/>
<feature type="transmembrane region" description="Helical" evidence="2">
    <location>
        <begin position="518"/>
        <end position="542"/>
    </location>
</feature>
<dbReference type="InterPro" id="IPR005330">
    <property type="entry name" value="MHYT_dom"/>
</dbReference>
<protein>
    <recommendedName>
        <fullName evidence="3">MHYT domain-containing protein</fullName>
    </recommendedName>
</protein>
<comment type="caution">
    <text evidence="4">The sequence shown here is derived from an EMBL/GenBank/DDBJ whole genome shotgun (WGS) entry which is preliminary data.</text>
</comment>
<dbReference type="PANTHER" id="PTHR35152:SF1">
    <property type="entry name" value="DOMAIN SIGNALLING PROTEIN, PUTATIVE (AFU_ORTHOLOGUE AFUA_5G11310)-RELATED"/>
    <property type="match status" value="1"/>
</dbReference>
<evidence type="ECO:0000313" key="4">
    <source>
        <dbReference type="EMBL" id="KAI9632342.1"/>
    </source>
</evidence>
<evidence type="ECO:0000256" key="1">
    <source>
        <dbReference type="SAM" id="MobiDB-lite"/>
    </source>
</evidence>
<feature type="transmembrane region" description="Helical" evidence="2">
    <location>
        <begin position="95"/>
        <end position="118"/>
    </location>
</feature>
<accession>A0AA38H079</accession>
<feature type="region of interest" description="Disordered" evidence="1">
    <location>
        <begin position="1126"/>
        <end position="1167"/>
    </location>
</feature>
<feature type="transmembrane region" description="Helical" evidence="2">
    <location>
        <begin position="54"/>
        <end position="75"/>
    </location>
</feature>
<dbReference type="RefSeq" id="XP_052942119.1">
    <property type="nucleotide sequence ID" value="XM_053086207.1"/>
</dbReference>
<feature type="compositionally biased region" description="Pro residues" evidence="1">
    <location>
        <begin position="1187"/>
        <end position="1197"/>
    </location>
</feature>
<feature type="transmembrane region" description="Helical" evidence="2">
    <location>
        <begin position="20"/>
        <end position="42"/>
    </location>
</feature>